<dbReference type="Proteomes" id="UP000265140">
    <property type="component" value="Chromosome 17"/>
</dbReference>
<dbReference type="RefSeq" id="XP_010879397.3">
    <property type="nucleotide sequence ID" value="XM_010881095.4"/>
</dbReference>
<feature type="disulfide bond" evidence="6">
    <location>
        <begin position="126"/>
        <end position="175"/>
    </location>
</feature>
<dbReference type="OrthoDB" id="9938154at2759"/>
<evidence type="ECO:0000256" key="6">
    <source>
        <dbReference type="PIRSR" id="PIRSR620443-51"/>
    </source>
</evidence>
<dbReference type="Ensembl" id="ENSELUT00000017222.3">
    <property type="protein sequence ID" value="ENSELUP00000001536.2"/>
    <property type="gene ID" value="ENSELUG00000003002.3"/>
</dbReference>
<dbReference type="PRINTS" id="PR01937">
    <property type="entry name" value="INTRLEUKIN24"/>
</dbReference>
<dbReference type="GeneID" id="105016923"/>
<reference evidence="8" key="4">
    <citation type="submission" date="2025-09" db="UniProtKB">
        <authorList>
            <consortium name="Ensembl"/>
        </authorList>
    </citation>
    <scope>IDENTIFICATION</scope>
</reference>
<sequence>MSKHLSKFPSLHYKSQTGVPAWTHTHTGLLSRETEDSNNTQTVMTEMKLQISPSLSRLLFLLACLSGCGLGHGLHLGACSVNIHTHELRRHYTEIRTAVVASDSEPGVRMIRGDMMKSIPVKECCCFLRLLLNFYVERVFISYGSSQPQHRRTTSALANSFLTINKDLNQCHCYCGEDTRTRMDSIQAQFAKLEIQHAAIKALGELDSLLDWLERLITHNSHKHLKIER</sequence>
<evidence type="ECO:0000256" key="2">
    <source>
        <dbReference type="ARBA" id="ARBA00008813"/>
    </source>
</evidence>
<dbReference type="InterPro" id="IPR020444">
    <property type="entry name" value="IL-24"/>
</dbReference>
<proteinExistence type="inferred from homology"/>
<reference evidence="8" key="2">
    <citation type="submission" date="2020-02" db="EMBL/GenBank/DDBJ databases">
        <title>Esox lucius (northern pike) genome, fEsoLuc1, primary haplotype.</title>
        <authorList>
            <person name="Myers G."/>
            <person name="Karagic N."/>
            <person name="Meyer A."/>
            <person name="Pippel M."/>
            <person name="Reichard M."/>
            <person name="Winkler S."/>
            <person name="Tracey A."/>
            <person name="Sims Y."/>
            <person name="Howe K."/>
            <person name="Rhie A."/>
            <person name="Formenti G."/>
            <person name="Durbin R."/>
            <person name="Fedrigo O."/>
            <person name="Jarvis E.D."/>
        </authorList>
    </citation>
    <scope>NUCLEOTIDE SEQUENCE [LARGE SCALE GENOMIC DNA]</scope>
</reference>
<comment type="function">
    <text evidence="7">Immune regulatory cytokine.</text>
</comment>
<dbReference type="SUPFAM" id="SSF47266">
    <property type="entry name" value="4-helical cytokines"/>
    <property type="match status" value="1"/>
</dbReference>
<dbReference type="InterPro" id="IPR020443">
    <property type="entry name" value="IL-10/19/20/24/26"/>
</dbReference>
<dbReference type="KEGG" id="els:105016923"/>
<dbReference type="InParanoid" id="A0A3P8XA83"/>
<dbReference type="AlphaFoldDB" id="A0A3P8XA83"/>
<feature type="disulfide bond" evidence="6">
    <location>
        <begin position="125"/>
        <end position="173"/>
    </location>
</feature>
<evidence type="ECO:0000256" key="5">
    <source>
        <dbReference type="ARBA" id="ARBA00022729"/>
    </source>
</evidence>
<organism evidence="8 9">
    <name type="scientific">Esox lucius</name>
    <name type="common">Northern pike</name>
    <dbReference type="NCBI Taxonomy" id="8010"/>
    <lineage>
        <taxon>Eukaryota</taxon>
        <taxon>Metazoa</taxon>
        <taxon>Chordata</taxon>
        <taxon>Craniata</taxon>
        <taxon>Vertebrata</taxon>
        <taxon>Euteleostomi</taxon>
        <taxon>Actinopterygii</taxon>
        <taxon>Neopterygii</taxon>
        <taxon>Teleostei</taxon>
        <taxon>Protacanthopterygii</taxon>
        <taxon>Esociformes</taxon>
        <taxon>Esocidae</taxon>
        <taxon>Esox</taxon>
    </lineage>
</organism>
<keyword evidence="3 7" id="KW-0202">Cytokine</keyword>
<reference evidence="9" key="1">
    <citation type="journal article" date="2014" name="PLoS ONE">
        <title>The genome and linkage map of the northern pike (Esox lucius): conserved synteny revealed between the salmonid sister group and the Neoteleostei.</title>
        <authorList>
            <person name="Rondeau E.B."/>
            <person name="Minkley D.R."/>
            <person name="Leong J.S."/>
            <person name="Messmer A.M."/>
            <person name="Jantzen J.R."/>
            <person name="von Schalburg K.R."/>
            <person name="Lemon C."/>
            <person name="Bird N.H."/>
            <person name="Koop B.F."/>
        </authorList>
    </citation>
    <scope>NUCLEOTIDE SEQUENCE</scope>
</reference>
<protein>
    <recommendedName>
        <fullName evidence="7">Interleukin family protein</fullName>
    </recommendedName>
</protein>
<dbReference type="GO" id="GO:0005615">
    <property type="term" value="C:extracellular space"/>
    <property type="evidence" value="ECO:0007669"/>
    <property type="project" value="UniProtKB-UniRule"/>
</dbReference>
<dbReference type="CTD" id="100004224"/>
<dbReference type="Bgee" id="ENSELUG00000003002">
    <property type="expression patterns" value="Expressed in nose and 6 other cell types or tissues"/>
</dbReference>
<comment type="similarity">
    <text evidence="2 7">Belongs to the IL-10 family.</text>
</comment>
<dbReference type="PANTHER" id="PTHR48482">
    <property type="entry name" value="INTERLEUKIN-19-RELATED"/>
    <property type="match status" value="1"/>
</dbReference>
<dbReference type="Gene3D" id="1.20.1250.10">
    <property type="match status" value="1"/>
</dbReference>
<feature type="disulfide bond" evidence="6">
    <location>
        <begin position="79"/>
        <end position="171"/>
    </location>
</feature>
<keyword evidence="9" id="KW-1185">Reference proteome</keyword>
<evidence type="ECO:0000256" key="1">
    <source>
        <dbReference type="ARBA" id="ARBA00004613"/>
    </source>
</evidence>
<accession>A0A3P8XA83</accession>
<evidence type="ECO:0000256" key="3">
    <source>
        <dbReference type="ARBA" id="ARBA00022514"/>
    </source>
</evidence>
<reference evidence="8" key="3">
    <citation type="submission" date="2025-08" db="UniProtKB">
        <authorList>
            <consortium name="Ensembl"/>
        </authorList>
    </citation>
    <scope>IDENTIFICATION</scope>
</reference>
<dbReference type="GeneTree" id="ENSGT00950000183124"/>
<dbReference type="GO" id="GO:0005125">
    <property type="term" value="F:cytokine activity"/>
    <property type="evidence" value="ECO:0007669"/>
    <property type="project" value="UniProtKB-UniRule"/>
</dbReference>
<evidence type="ECO:0000256" key="7">
    <source>
        <dbReference type="RuleBase" id="RU368043"/>
    </source>
</evidence>
<keyword evidence="6" id="KW-1015">Disulfide bond</keyword>
<dbReference type="Pfam" id="PF00726">
    <property type="entry name" value="IL10"/>
    <property type="match status" value="1"/>
</dbReference>
<evidence type="ECO:0000313" key="8">
    <source>
        <dbReference type="Ensembl" id="ENSELUP00000001536.2"/>
    </source>
</evidence>
<dbReference type="PANTHER" id="PTHR48482:SF3">
    <property type="entry name" value="INTERLEUKIN-19"/>
    <property type="match status" value="1"/>
</dbReference>
<dbReference type="InterPro" id="IPR009079">
    <property type="entry name" value="4_helix_cytokine-like_core"/>
</dbReference>
<comment type="subcellular location">
    <subcellularLocation>
        <location evidence="1 7">Secreted</location>
    </subcellularLocation>
</comment>
<evidence type="ECO:0000256" key="4">
    <source>
        <dbReference type="ARBA" id="ARBA00022525"/>
    </source>
</evidence>
<keyword evidence="5" id="KW-0732">Signal</keyword>
<evidence type="ECO:0000313" key="9">
    <source>
        <dbReference type="Proteomes" id="UP000265140"/>
    </source>
</evidence>
<name>A0A3P8XA83_ESOLU</name>
<keyword evidence="4 7" id="KW-0964">Secreted</keyword>
<dbReference type="STRING" id="8010.ENSELUP00000001536"/>